<evidence type="ECO:0000313" key="11">
    <source>
        <dbReference type="Proteomes" id="UP000004315"/>
    </source>
</evidence>
<comment type="cofactor">
    <cofactor evidence="1 9">
        <name>Mg(2+)</name>
        <dbReference type="ChEBI" id="CHEBI:18420"/>
    </cofactor>
</comment>
<dbReference type="RefSeq" id="WP_003864515.1">
    <property type="nucleotide sequence ID" value="NZ_DS996841.1"/>
</dbReference>
<dbReference type="GO" id="GO:0051607">
    <property type="term" value="P:defense response to virus"/>
    <property type="evidence" value="ECO:0007669"/>
    <property type="project" value="UniProtKB-UniRule"/>
</dbReference>
<evidence type="ECO:0000256" key="5">
    <source>
        <dbReference type="ARBA" id="ARBA00022759"/>
    </source>
</evidence>
<keyword evidence="5 9" id="KW-0255">Endonuclease</keyword>
<dbReference type="Gene3D" id="3.30.70.240">
    <property type="match status" value="1"/>
</dbReference>
<comment type="caution">
    <text evidence="10">The sequence shown here is derived from an EMBL/GenBank/DDBJ whole genome shotgun (WGS) entry which is preliminary data.</text>
</comment>
<dbReference type="Proteomes" id="UP000004315">
    <property type="component" value="Unassembled WGS sequence"/>
</dbReference>
<dbReference type="GO" id="GO:0016787">
    <property type="term" value="F:hydrolase activity"/>
    <property type="evidence" value="ECO:0007669"/>
    <property type="project" value="UniProtKB-KW"/>
</dbReference>
<dbReference type="SUPFAM" id="SSF143430">
    <property type="entry name" value="TTP0101/SSO1404-like"/>
    <property type="match status" value="1"/>
</dbReference>
<dbReference type="Pfam" id="PF09827">
    <property type="entry name" value="CRISPR_Cas2"/>
    <property type="match status" value="1"/>
</dbReference>
<keyword evidence="11" id="KW-1185">Reference proteome</keyword>
<protein>
    <recommendedName>
        <fullName evidence="9">CRISPR-associated endoribonuclease Cas2</fullName>
        <ecNumber evidence="9">3.1.-.-</ecNumber>
    </recommendedName>
</protein>
<dbReference type="CDD" id="cd09725">
    <property type="entry name" value="Cas2_I_II_III"/>
    <property type="match status" value="1"/>
</dbReference>
<dbReference type="PANTHER" id="PTHR34405">
    <property type="entry name" value="CRISPR-ASSOCIATED ENDORIBONUCLEASE CAS2"/>
    <property type="match status" value="1"/>
</dbReference>
<evidence type="ECO:0000256" key="6">
    <source>
        <dbReference type="ARBA" id="ARBA00022801"/>
    </source>
</evidence>
<accession>B7C951</accession>
<dbReference type="InterPro" id="IPR021127">
    <property type="entry name" value="CRISPR_associated_Cas2"/>
</dbReference>
<evidence type="ECO:0000256" key="7">
    <source>
        <dbReference type="ARBA" id="ARBA00022842"/>
    </source>
</evidence>
<dbReference type="GO" id="GO:0043571">
    <property type="term" value="P:maintenance of CRISPR repeat elements"/>
    <property type="evidence" value="ECO:0007669"/>
    <property type="project" value="UniProtKB-UniRule"/>
</dbReference>
<evidence type="ECO:0000256" key="8">
    <source>
        <dbReference type="ARBA" id="ARBA00023118"/>
    </source>
</evidence>
<reference evidence="10 11" key="1">
    <citation type="submission" date="2008-10" db="EMBL/GenBank/DDBJ databases">
        <authorList>
            <person name="Fulton L."/>
            <person name="Clifton S."/>
            <person name="Fulton B."/>
            <person name="Xu J."/>
            <person name="Minx P."/>
            <person name="Pepin K.H."/>
            <person name="Johnson M."/>
            <person name="Bhonagiri V."/>
            <person name="Nash W.E."/>
            <person name="Mardis E.R."/>
            <person name="Wilson R.K."/>
        </authorList>
    </citation>
    <scope>NUCLEOTIDE SEQUENCE [LARGE SCALE GENOMIC DNA]</scope>
    <source>
        <strain evidence="10 11">DSM 3989</strain>
    </source>
</reference>
<gene>
    <name evidence="9" type="primary">cas2</name>
    <name evidence="10" type="ORF">EUBIFOR_00708</name>
</gene>
<name>B7C951_9FIRM</name>
<dbReference type="OrthoDB" id="279819at2"/>
<dbReference type="NCBIfam" id="TIGR01573">
    <property type="entry name" value="cas2"/>
    <property type="match status" value="1"/>
</dbReference>
<keyword evidence="6 9" id="KW-0378">Hydrolase</keyword>
<evidence type="ECO:0000256" key="2">
    <source>
        <dbReference type="ARBA" id="ARBA00009959"/>
    </source>
</evidence>
<keyword evidence="4 9" id="KW-0479">Metal-binding</keyword>
<organism evidence="10 11">
    <name type="scientific">Holdemanella biformis DSM 3989</name>
    <dbReference type="NCBI Taxonomy" id="518637"/>
    <lineage>
        <taxon>Bacteria</taxon>
        <taxon>Bacillati</taxon>
        <taxon>Bacillota</taxon>
        <taxon>Erysipelotrichia</taxon>
        <taxon>Erysipelotrichales</taxon>
        <taxon>Erysipelotrichaceae</taxon>
        <taxon>Holdemanella</taxon>
    </lineage>
</organism>
<proteinExistence type="inferred from homology"/>
<dbReference type="GO" id="GO:0046872">
    <property type="term" value="F:metal ion binding"/>
    <property type="evidence" value="ECO:0007669"/>
    <property type="project" value="UniProtKB-UniRule"/>
</dbReference>
<keyword evidence="8 9" id="KW-0051">Antiviral defense</keyword>
<sequence length="91" mass="11113">MYVICTYDVNEKRCDKLKKLLRQYLFHVQKSVFEGELTPHQMKELQEKVKKIILSEDSVQFYYCYNNKQIYKDKLGNDSRDLNIIEERRTQ</sequence>
<dbReference type="HAMAP" id="MF_01471">
    <property type="entry name" value="Cas2"/>
    <property type="match status" value="1"/>
</dbReference>
<dbReference type="GO" id="GO:0004521">
    <property type="term" value="F:RNA endonuclease activity"/>
    <property type="evidence" value="ECO:0007669"/>
    <property type="project" value="InterPro"/>
</dbReference>
<evidence type="ECO:0000313" key="10">
    <source>
        <dbReference type="EMBL" id="EEC90628.1"/>
    </source>
</evidence>
<feature type="binding site" evidence="9">
    <location>
        <position position="8"/>
    </location>
    <ligand>
        <name>Mg(2+)</name>
        <dbReference type="ChEBI" id="CHEBI:18420"/>
        <note>catalytic</note>
    </ligand>
</feature>
<dbReference type="EMBL" id="ABYT01000048">
    <property type="protein sequence ID" value="EEC90628.1"/>
    <property type="molecule type" value="Genomic_DNA"/>
</dbReference>
<comment type="subunit">
    <text evidence="9">Homodimer, forms a heterotetramer with a Cas1 homodimer.</text>
</comment>
<keyword evidence="3 9" id="KW-0540">Nuclease</keyword>
<comment type="function">
    <text evidence="9">CRISPR (clustered regularly interspaced short palindromic repeat), is an adaptive immune system that provides protection against mobile genetic elements (viruses, transposable elements and conjugative plasmids). CRISPR clusters contain sequences complementary to antecedent mobile elements and target invading nucleic acids. CRISPR clusters are transcribed and processed into CRISPR RNA (crRNA). Functions as a ssRNA-specific endoribonuclease. Involved in the integration of spacer DNA into the CRISPR cassette.</text>
</comment>
<evidence type="ECO:0000256" key="4">
    <source>
        <dbReference type="ARBA" id="ARBA00022723"/>
    </source>
</evidence>
<dbReference type="STRING" id="518637.EUBIFOR_00708"/>
<evidence type="ECO:0000256" key="9">
    <source>
        <dbReference type="HAMAP-Rule" id="MF_01471"/>
    </source>
</evidence>
<keyword evidence="7 9" id="KW-0460">Magnesium</keyword>
<dbReference type="AlphaFoldDB" id="B7C951"/>
<evidence type="ECO:0000256" key="3">
    <source>
        <dbReference type="ARBA" id="ARBA00022722"/>
    </source>
</evidence>
<comment type="similarity">
    <text evidence="2 9">Belongs to the CRISPR-associated endoribonuclease Cas2 protein family.</text>
</comment>
<dbReference type="eggNOG" id="COG1343">
    <property type="taxonomic scope" value="Bacteria"/>
</dbReference>
<dbReference type="EC" id="3.1.-.-" evidence="9"/>
<dbReference type="InterPro" id="IPR019199">
    <property type="entry name" value="Virulence_VapD/CRISPR_Cas2"/>
</dbReference>
<evidence type="ECO:0000256" key="1">
    <source>
        <dbReference type="ARBA" id="ARBA00001946"/>
    </source>
</evidence>
<reference evidence="10 11" key="2">
    <citation type="submission" date="2008-11" db="EMBL/GenBank/DDBJ databases">
        <title>Draft genome sequence of Eubacterium biforme (DSM 3989).</title>
        <authorList>
            <person name="Sudarsanam P."/>
            <person name="Ley R."/>
            <person name="Guruge J."/>
            <person name="Turnbaugh P.J."/>
            <person name="Mahowald M."/>
            <person name="Liep D."/>
            <person name="Gordon J."/>
        </authorList>
    </citation>
    <scope>NUCLEOTIDE SEQUENCE [LARGE SCALE GENOMIC DNA]</scope>
    <source>
        <strain evidence="10 11">DSM 3989</strain>
    </source>
</reference>
<dbReference type="HOGENOM" id="CLU_161124_0_1_9"/>